<feature type="domain" description="TIL" evidence="4">
    <location>
        <begin position="21"/>
        <end position="71"/>
    </location>
</feature>
<evidence type="ECO:0000256" key="3">
    <source>
        <dbReference type="SAM" id="SignalP"/>
    </source>
</evidence>
<keyword evidence="2" id="KW-1015">Disulfide bond</keyword>
<dbReference type="PANTHER" id="PTHR23259:SF70">
    <property type="entry name" value="ACCESSORY GLAND PROTEIN ACP62F-RELATED"/>
    <property type="match status" value="1"/>
</dbReference>
<dbReference type="Proteomes" id="UP001168821">
    <property type="component" value="Unassembled WGS sequence"/>
</dbReference>
<dbReference type="Pfam" id="PF01826">
    <property type="entry name" value="TIL"/>
    <property type="match status" value="2"/>
</dbReference>
<feature type="signal peptide" evidence="3">
    <location>
        <begin position="1"/>
        <end position="15"/>
    </location>
</feature>
<accession>A0AA38ILY6</accession>
<evidence type="ECO:0000313" key="6">
    <source>
        <dbReference type="Proteomes" id="UP001168821"/>
    </source>
</evidence>
<evidence type="ECO:0000259" key="4">
    <source>
        <dbReference type="Pfam" id="PF01826"/>
    </source>
</evidence>
<dbReference type="InterPro" id="IPR036084">
    <property type="entry name" value="Ser_inhib-like_sf"/>
</dbReference>
<keyword evidence="1" id="KW-0646">Protease inhibitor</keyword>
<organism evidence="5 6">
    <name type="scientific">Zophobas morio</name>
    <dbReference type="NCBI Taxonomy" id="2755281"/>
    <lineage>
        <taxon>Eukaryota</taxon>
        <taxon>Metazoa</taxon>
        <taxon>Ecdysozoa</taxon>
        <taxon>Arthropoda</taxon>
        <taxon>Hexapoda</taxon>
        <taxon>Insecta</taxon>
        <taxon>Pterygota</taxon>
        <taxon>Neoptera</taxon>
        <taxon>Endopterygota</taxon>
        <taxon>Coleoptera</taxon>
        <taxon>Polyphaga</taxon>
        <taxon>Cucujiformia</taxon>
        <taxon>Tenebrionidae</taxon>
        <taxon>Zophobas</taxon>
    </lineage>
</organism>
<dbReference type="AlphaFoldDB" id="A0AA38ILY6"/>
<reference evidence="5" key="1">
    <citation type="journal article" date="2023" name="G3 (Bethesda)">
        <title>Whole genome assemblies of Zophobas morio and Tenebrio molitor.</title>
        <authorList>
            <person name="Kaur S."/>
            <person name="Stinson S.A."/>
            <person name="diCenzo G.C."/>
        </authorList>
    </citation>
    <scope>NUCLEOTIDE SEQUENCE</scope>
    <source>
        <strain evidence="5">QUZm001</strain>
    </source>
</reference>
<proteinExistence type="predicted"/>
<dbReference type="SUPFAM" id="SSF57567">
    <property type="entry name" value="Serine protease inhibitors"/>
    <property type="match status" value="2"/>
</dbReference>
<feature type="domain" description="TIL" evidence="4">
    <location>
        <begin position="82"/>
        <end position="136"/>
    </location>
</feature>
<dbReference type="InterPro" id="IPR002919">
    <property type="entry name" value="TIL_dom"/>
</dbReference>
<dbReference type="GO" id="GO:0030414">
    <property type="term" value="F:peptidase inhibitor activity"/>
    <property type="evidence" value="ECO:0007669"/>
    <property type="project" value="UniProtKB-KW"/>
</dbReference>
<evidence type="ECO:0000256" key="1">
    <source>
        <dbReference type="ARBA" id="ARBA00022690"/>
    </source>
</evidence>
<sequence length="141" mass="15199">MQIILLSFSLVLVYSGSVPRCPENEHFTRCASPCQANCQNNVTLPCSEVCIMGCVCREGYIREGKGGQCVLVINASTRVPICGKNEKFASCGSACPRNCGDEEVKPCSLICVKGCVCEQGYVREKDGGRCVAEEDCSKSIK</sequence>
<name>A0AA38ILY6_9CUCU</name>
<feature type="chain" id="PRO_5041459570" description="TIL domain-containing protein" evidence="3">
    <location>
        <begin position="16"/>
        <end position="141"/>
    </location>
</feature>
<dbReference type="PANTHER" id="PTHR23259">
    <property type="entry name" value="RIDDLE"/>
    <property type="match status" value="1"/>
</dbReference>
<evidence type="ECO:0000313" key="5">
    <source>
        <dbReference type="EMBL" id="KAJ3659792.1"/>
    </source>
</evidence>
<dbReference type="InterPro" id="IPR051368">
    <property type="entry name" value="SerProtInhib-TIL_Domain"/>
</dbReference>
<gene>
    <name evidence="5" type="ORF">Zmor_011463</name>
</gene>
<dbReference type="Gene3D" id="2.10.25.10">
    <property type="entry name" value="Laminin"/>
    <property type="match status" value="2"/>
</dbReference>
<comment type="caution">
    <text evidence="5">The sequence shown here is derived from an EMBL/GenBank/DDBJ whole genome shotgun (WGS) entry which is preliminary data.</text>
</comment>
<dbReference type="CDD" id="cd19941">
    <property type="entry name" value="TIL"/>
    <property type="match status" value="2"/>
</dbReference>
<keyword evidence="3" id="KW-0732">Signal</keyword>
<dbReference type="EMBL" id="JALNTZ010000003">
    <property type="protein sequence ID" value="KAJ3659792.1"/>
    <property type="molecule type" value="Genomic_DNA"/>
</dbReference>
<protein>
    <recommendedName>
        <fullName evidence="4">TIL domain-containing protein</fullName>
    </recommendedName>
</protein>
<keyword evidence="6" id="KW-1185">Reference proteome</keyword>
<evidence type="ECO:0000256" key="2">
    <source>
        <dbReference type="ARBA" id="ARBA00023157"/>
    </source>
</evidence>